<evidence type="ECO:0000256" key="8">
    <source>
        <dbReference type="ARBA" id="ARBA00023170"/>
    </source>
</evidence>
<dbReference type="PANTHER" id="PTHR30069:SF29">
    <property type="entry name" value="HEMOGLOBIN AND HEMOGLOBIN-HAPTOGLOBIN-BINDING PROTEIN 1-RELATED"/>
    <property type="match status" value="1"/>
</dbReference>
<dbReference type="RefSeq" id="WP_130857286.1">
    <property type="nucleotide sequence ID" value="NZ_JBHLWO010000002.1"/>
</dbReference>
<dbReference type="Proteomes" id="UP001589774">
    <property type="component" value="Unassembled WGS sequence"/>
</dbReference>
<evidence type="ECO:0000256" key="1">
    <source>
        <dbReference type="ARBA" id="ARBA00004571"/>
    </source>
</evidence>
<evidence type="ECO:0000313" key="12">
    <source>
        <dbReference type="EMBL" id="MFC0318735.1"/>
    </source>
</evidence>
<keyword evidence="4" id="KW-0812">Transmembrane</keyword>
<evidence type="ECO:0000259" key="11">
    <source>
        <dbReference type="Pfam" id="PF00593"/>
    </source>
</evidence>
<evidence type="ECO:0000256" key="5">
    <source>
        <dbReference type="ARBA" id="ARBA00022729"/>
    </source>
</evidence>
<reference evidence="12 13" key="1">
    <citation type="submission" date="2024-09" db="EMBL/GenBank/DDBJ databases">
        <authorList>
            <person name="Sun Q."/>
            <person name="Mori K."/>
        </authorList>
    </citation>
    <scope>NUCLEOTIDE SEQUENCE [LARGE SCALE GENOMIC DNA]</scope>
    <source>
        <strain evidence="12 13">CCM 7765</strain>
    </source>
</reference>
<dbReference type="Pfam" id="PF00593">
    <property type="entry name" value="TonB_dep_Rec_b-barrel"/>
    <property type="match status" value="1"/>
</dbReference>
<feature type="chain" id="PRO_5046319521" evidence="10">
    <location>
        <begin position="21"/>
        <end position="667"/>
    </location>
</feature>
<keyword evidence="3" id="KW-1134">Transmembrane beta strand</keyword>
<evidence type="ECO:0000256" key="3">
    <source>
        <dbReference type="ARBA" id="ARBA00022452"/>
    </source>
</evidence>
<evidence type="ECO:0000256" key="6">
    <source>
        <dbReference type="ARBA" id="ARBA00023077"/>
    </source>
</evidence>
<dbReference type="SUPFAM" id="SSF56935">
    <property type="entry name" value="Porins"/>
    <property type="match status" value="1"/>
</dbReference>
<evidence type="ECO:0000256" key="10">
    <source>
        <dbReference type="SAM" id="SignalP"/>
    </source>
</evidence>
<name>A0ABV6HIM1_9SPHI</name>
<evidence type="ECO:0000256" key="4">
    <source>
        <dbReference type="ARBA" id="ARBA00022692"/>
    </source>
</evidence>
<keyword evidence="9" id="KW-0998">Cell outer membrane</keyword>
<keyword evidence="7" id="KW-0472">Membrane</keyword>
<evidence type="ECO:0000256" key="9">
    <source>
        <dbReference type="ARBA" id="ARBA00023237"/>
    </source>
</evidence>
<evidence type="ECO:0000256" key="7">
    <source>
        <dbReference type="ARBA" id="ARBA00023136"/>
    </source>
</evidence>
<dbReference type="InterPro" id="IPR036942">
    <property type="entry name" value="Beta-barrel_TonB_sf"/>
</dbReference>
<keyword evidence="6" id="KW-0798">TonB box</keyword>
<evidence type="ECO:0000313" key="13">
    <source>
        <dbReference type="Proteomes" id="UP001589774"/>
    </source>
</evidence>
<sequence length="667" mass="75231">MFRFVIPVMALMLCPMIIFAQRDTVSQADTLTTNHELEEVVIISQRTPSAKVSKPLGSLDNYLGSANTVNMIRRGSYAWEPYINGMASERSVITIDGMRIYAACTDKMDPVTSYVDITNLSGANIHSGQSGSTGATIAGSIDLERKKGSFGKKAFDATIFSGFESNNRQKIGGGSLSYAHPKFFTDIDFSYRGAENYKAGGGREVPYSQFTKYNTSLTAGYQINEHEQVETSLIYDHAVNIGYPALTMDVDFAKAIIGSVEYVRHHISPTIKLWETKLYYNNVVHRMDDSKRPDVPIRMDMPGWSKTVGFYSMLQGENEKHRWQTNLSGHRNRSLAEMTMFSNDPAEKDMFMLTWPGVLTNYGDVFMEDEYRISSDWSTDLSAGIAVHNNVVDNQFGLESLKIFYPNMQRSKSRLLKRASVLFKYNKKAWNVAAGLAYGERAPSVSEGYGFYLFNSFDRFDYIGNPEMKNEKSVSGNASLSYNLPDFSVKLSGSWFFIKDYIIGRPRSGLSVMTIGASGVKVYEQLEYAHIFNTSIDLYYAFLQNFSWSGRLGYRRGTAREVNNLPLIQPVTYRSDLGYSLNTFSVDLAVDGAAKQNRVNPEFGETPLPSYAILNLSISNRFAFGQQSMLIKAGVENFLDKNYTTFSDWNRIPRMGRNFYCNVVWNF</sequence>
<keyword evidence="8 12" id="KW-0675">Receptor</keyword>
<feature type="signal peptide" evidence="10">
    <location>
        <begin position="1"/>
        <end position="20"/>
    </location>
</feature>
<accession>A0ABV6HIM1</accession>
<dbReference type="InterPro" id="IPR039426">
    <property type="entry name" value="TonB-dep_rcpt-like"/>
</dbReference>
<comment type="caution">
    <text evidence="12">The sequence shown here is derived from an EMBL/GenBank/DDBJ whole genome shotgun (WGS) entry which is preliminary data.</text>
</comment>
<dbReference type="Gene3D" id="2.40.170.20">
    <property type="entry name" value="TonB-dependent receptor, beta-barrel domain"/>
    <property type="match status" value="1"/>
</dbReference>
<protein>
    <submittedName>
        <fullName evidence="12">TonB-dependent receptor plug domain-containing protein</fullName>
    </submittedName>
</protein>
<comment type="subcellular location">
    <subcellularLocation>
        <location evidence="1">Cell outer membrane</location>
        <topology evidence="1">Multi-pass membrane protein</topology>
    </subcellularLocation>
</comment>
<keyword evidence="2" id="KW-0813">Transport</keyword>
<dbReference type="EMBL" id="JBHLWO010000002">
    <property type="protein sequence ID" value="MFC0318735.1"/>
    <property type="molecule type" value="Genomic_DNA"/>
</dbReference>
<proteinExistence type="predicted"/>
<keyword evidence="13" id="KW-1185">Reference proteome</keyword>
<evidence type="ECO:0000256" key="2">
    <source>
        <dbReference type="ARBA" id="ARBA00022448"/>
    </source>
</evidence>
<dbReference type="PANTHER" id="PTHR30069">
    <property type="entry name" value="TONB-DEPENDENT OUTER MEMBRANE RECEPTOR"/>
    <property type="match status" value="1"/>
</dbReference>
<dbReference type="InterPro" id="IPR000531">
    <property type="entry name" value="Beta-barrel_TonB"/>
</dbReference>
<keyword evidence="5 10" id="KW-0732">Signal</keyword>
<gene>
    <name evidence="12" type="ORF">ACFFI0_10460</name>
</gene>
<feature type="domain" description="TonB-dependent receptor-like beta-barrel" evidence="11">
    <location>
        <begin position="174"/>
        <end position="637"/>
    </location>
</feature>
<organism evidence="12 13">
    <name type="scientific">Olivibacter oleidegradans</name>
    <dbReference type="NCBI Taxonomy" id="760123"/>
    <lineage>
        <taxon>Bacteria</taxon>
        <taxon>Pseudomonadati</taxon>
        <taxon>Bacteroidota</taxon>
        <taxon>Sphingobacteriia</taxon>
        <taxon>Sphingobacteriales</taxon>
        <taxon>Sphingobacteriaceae</taxon>
        <taxon>Olivibacter</taxon>
    </lineage>
</organism>